<evidence type="ECO:0000256" key="1">
    <source>
        <dbReference type="ARBA" id="ARBA00005439"/>
    </source>
</evidence>
<evidence type="ECO:0000313" key="6">
    <source>
        <dbReference type="Proteomes" id="UP000248349"/>
    </source>
</evidence>
<evidence type="ECO:0000256" key="3">
    <source>
        <dbReference type="ARBA" id="ARBA00022917"/>
    </source>
</evidence>
<dbReference type="GeneID" id="37076061"/>
<dbReference type="OrthoDB" id="21573at2759"/>
<evidence type="ECO:0000313" key="5">
    <source>
        <dbReference type="EMBL" id="PYH46340.1"/>
    </source>
</evidence>
<dbReference type="EMBL" id="KZ821228">
    <property type="protein sequence ID" value="PYH46340.1"/>
    <property type="molecule type" value="Genomic_DNA"/>
</dbReference>
<dbReference type="SUPFAM" id="SSF55200">
    <property type="entry name" value="Translation initiation factor IF3, C-terminal domain"/>
    <property type="match status" value="1"/>
</dbReference>
<accession>A0A318ZQV8</accession>
<reference evidence="5 6" key="1">
    <citation type="submission" date="2016-12" db="EMBL/GenBank/DDBJ databases">
        <title>The genomes of Aspergillus section Nigri reveals drivers in fungal speciation.</title>
        <authorList>
            <consortium name="DOE Joint Genome Institute"/>
            <person name="Vesth T.C."/>
            <person name="Nybo J."/>
            <person name="Theobald S."/>
            <person name="Brandl J."/>
            <person name="Frisvad J.C."/>
            <person name="Nielsen K.F."/>
            <person name="Lyhne E.K."/>
            <person name="Kogle M.E."/>
            <person name="Kuo A."/>
            <person name="Riley R."/>
            <person name="Clum A."/>
            <person name="Nolan M."/>
            <person name="Lipzen A."/>
            <person name="Salamov A."/>
            <person name="Henrissat B."/>
            <person name="Wiebenga A."/>
            <person name="De Vries R.P."/>
            <person name="Grigoriev I.V."/>
            <person name="Mortensen U.H."/>
            <person name="Andersen M.R."/>
            <person name="Baker S.E."/>
        </authorList>
    </citation>
    <scope>NUCLEOTIDE SEQUENCE [LARGE SCALE GENOMIC DNA]</scope>
    <source>
        <strain evidence="5 6">JOP 1030-1</strain>
    </source>
</reference>
<dbReference type="GO" id="GO:0003743">
    <property type="term" value="F:translation initiation factor activity"/>
    <property type="evidence" value="ECO:0007669"/>
    <property type="project" value="UniProtKB-KW"/>
</dbReference>
<dbReference type="Gene3D" id="3.30.110.10">
    <property type="entry name" value="Translation initiation factor 3 (IF-3), C-terminal domain"/>
    <property type="match status" value="1"/>
</dbReference>
<proteinExistence type="inferred from homology"/>
<dbReference type="InterPro" id="IPR036787">
    <property type="entry name" value="T_IF-3_N_sf"/>
</dbReference>
<dbReference type="PANTHER" id="PTHR10938">
    <property type="entry name" value="TRANSLATION INITIATION FACTOR IF-3"/>
    <property type="match status" value="1"/>
</dbReference>
<feature type="domain" description="Translation initiation factor 3 N-terminal" evidence="4">
    <location>
        <begin position="56"/>
        <end position="125"/>
    </location>
</feature>
<name>A0A318ZQV8_9EURO</name>
<dbReference type="InterPro" id="IPR036788">
    <property type="entry name" value="T_IF-3_C_sf"/>
</dbReference>
<dbReference type="GO" id="GO:0070124">
    <property type="term" value="P:mitochondrial translational initiation"/>
    <property type="evidence" value="ECO:0007669"/>
    <property type="project" value="TreeGrafter"/>
</dbReference>
<keyword evidence="2" id="KW-0396">Initiation factor</keyword>
<dbReference type="GO" id="GO:0005739">
    <property type="term" value="C:mitochondrion"/>
    <property type="evidence" value="ECO:0007669"/>
    <property type="project" value="TreeGrafter"/>
</dbReference>
<keyword evidence="3" id="KW-0648">Protein biosynthesis</keyword>
<comment type="similarity">
    <text evidence="1">Belongs to the IF-3 family.</text>
</comment>
<dbReference type="Pfam" id="PF05198">
    <property type="entry name" value="IF3_N"/>
    <property type="match status" value="1"/>
</dbReference>
<dbReference type="PANTHER" id="PTHR10938:SF0">
    <property type="entry name" value="TRANSLATION INITIATION FACTOR IF-3, MITOCHONDRIAL"/>
    <property type="match status" value="1"/>
</dbReference>
<dbReference type="RefSeq" id="XP_025432322.1">
    <property type="nucleotide sequence ID" value="XM_025574833.1"/>
</dbReference>
<evidence type="ECO:0000259" key="4">
    <source>
        <dbReference type="Pfam" id="PF05198"/>
    </source>
</evidence>
<keyword evidence="6" id="KW-1185">Reference proteome</keyword>
<dbReference type="Gene3D" id="3.10.20.80">
    <property type="entry name" value="Translation initiation factor 3 (IF-3), N-terminal domain"/>
    <property type="match status" value="1"/>
</dbReference>
<dbReference type="AlphaFoldDB" id="A0A318ZQV8"/>
<dbReference type="InterPro" id="IPR001288">
    <property type="entry name" value="Translation_initiation_fac_3"/>
</dbReference>
<dbReference type="GO" id="GO:0043022">
    <property type="term" value="F:ribosome binding"/>
    <property type="evidence" value="ECO:0007669"/>
    <property type="project" value="TreeGrafter"/>
</dbReference>
<dbReference type="GO" id="GO:0032790">
    <property type="term" value="P:ribosome disassembly"/>
    <property type="evidence" value="ECO:0007669"/>
    <property type="project" value="TreeGrafter"/>
</dbReference>
<evidence type="ECO:0000256" key="2">
    <source>
        <dbReference type="ARBA" id="ARBA00022540"/>
    </source>
</evidence>
<sequence length="221" mass="24974">MRNLLSTAQVLRQVFFPPQRIVRPQYLQPSPIGVRTAKWTKSAPTEKRDIKLIKDEGIASEWVQLVNEEGSLDPPVRRSNVLKNIDRAKEFLIKVSEGIDGAPPVCKIVNKVALREQEKAKAKAAHAAKTSSKQLEFNWAIDGHDLDHRLKKITEFIAKGYKLEIVLMRKKGKRAPKPEEVQNLMEKVVETIKEADGMQIKPMEGEPGRAVTITVKKKPDN</sequence>
<organism evidence="5 6">
    <name type="scientific">Aspergillus saccharolyticus JOP 1030-1</name>
    <dbReference type="NCBI Taxonomy" id="1450539"/>
    <lineage>
        <taxon>Eukaryota</taxon>
        <taxon>Fungi</taxon>
        <taxon>Dikarya</taxon>
        <taxon>Ascomycota</taxon>
        <taxon>Pezizomycotina</taxon>
        <taxon>Eurotiomycetes</taxon>
        <taxon>Eurotiomycetidae</taxon>
        <taxon>Eurotiales</taxon>
        <taxon>Aspergillaceae</taxon>
        <taxon>Aspergillus</taxon>
        <taxon>Aspergillus subgen. Circumdati</taxon>
    </lineage>
</organism>
<dbReference type="Proteomes" id="UP000248349">
    <property type="component" value="Unassembled WGS sequence"/>
</dbReference>
<dbReference type="STRING" id="1450539.A0A318ZQV8"/>
<protein>
    <recommendedName>
        <fullName evidence="4">Translation initiation factor 3 N-terminal domain-containing protein</fullName>
    </recommendedName>
</protein>
<gene>
    <name evidence="5" type="ORF">BP01DRAFT_355983</name>
</gene>
<dbReference type="InterPro" id="IPR019814">
    <property type="entry name" value="Translation_initiation_fac_3_N"/>
</dbReference>